<gene>
    <name evidence="2" type="ORF">ACFPOE_04920</name>
</gene>
<evidence type="ECO:0000256" key="1">
    <source>
        <dbReference type="SAM" id="MobiDB-lite"/>
    </source>
</evidence>
<dbReference type="Proteomes" id="UP001596037">
    <property type="component" value="Unassembled WGS sequence"/>
</dbReference>
<sequence length="82" mass="9444">MDQKDIFRDTFIRWRRSYLRLRMLERNFVSESRSGRDPARIAAMYEKVEAVRAATTALFHSAQTASMAHQIPPARAGETTLS</sequence>
<dbReference type="EMBL" id="JBHSMF010000003">
    <property type="protein sequence ID" value="MFC5496869.1"/>
    <property type="molecule type" value="Genomic_DNA"/>
</dbReference>
<evidence type="ECO:0000313" key="2">
    <source>
        <dbReference type="EMBL" id="MFC5496869.1"/>
    </source>
</evidence>
<protein>
    <submittedName>
        <fullName evidence="2">Uncharacterized protein</fullName>
    </submittedName>
</protein>
<organism evidence="2 3">
    <name type="scientific">Caenimonas terrae</name>
    <dbReference type="NCBI Taxonomy" id="696074"/>
    <lineage>
        <taxon>Bacteria</taxon>
        <taxon>Pseudomonadati</taxon>
        <taxon>Pseudomonadota</taxon>
        <taxon>Betaproteobacteria</taxon>
        <taxon>Burkholderiales</taxon>
        <taxon>Comamonadaceae</taxon>
        <taxon>Caenimonas</taxon>
    </lineage>
</organism>
<accession>A0ABW0ND72</accession>
<evidence type="ECO:0000313" key="3">
    <source>
        <dbReference type="Proteomes" id="UP001596037"/>
    </source>
</evidence>
<proteinExistence type="predicted"/>
<comment type="caution">
    <text evidence="2">The sequence shown here is derived from an EMBL/GenBank/DDBJ whole genome shotgun (WGS) entry which is preliminary data.</text>
</comment>
<dbReference type="RefSeq" id="WP_376848901.1">
    <property type="nucleotide sequence ID" value="NZ_JBHSMF010000003.1"/>
</dbReference>
<feature type="region of interest" description="Disordered" evidence="1">
    <location>
        <begin position="63"/>
        <end position="82"/>
    </location>
</feature>
<keyword evidence="3" id="KW-1185">Reference proteome</keyword>
<reference evidence="3" key="1">
    <citation type="journal article" date="2019" name="Int. J. Syst. Evol. Microbiol.">
        <title>The Global Catalogue of Microorganisms (GCM) 10K type strain sequencing project: providing services to taxonomists for standard genome sequencing and annotation.</title>
        <authorList>
            <consortium name="The Broad Institute Genomics Platform"/>
            <consortium name="The Broad Institute Genome Sequencing Center for Infectious Disease"/>
            <person name="Wu L."/>
            <person name="Ma J."/>
        </authorList>
    </citation>
    <scope>NUCLEOTIDE SEQUENCE [LARGE SCALE GENOMIC DNA]</scope>
    <source>
        <strain evidence="3">CCUG 57401</strain>
    </source>
</reference>
<name>A0ABW0ND72_9BURK</name>